<dbReference type="EMBL" id="JAUYVI010000005">
    <property type="protein sequence ID" value="MDQ7249471.1"/>
    <property type="molecule type" value="Genomic_DNA"/>
</dbReference>
<comment type="caution">
    <text evidence="2">The sequence shown here is derived from an EMBL/GenBank/DDBJ whole genome shotgun (WGS) entry which is preliminary data.</text>
</comment>
<dbReference type="Pfam" id="PF19630">
    <property type="entry name" value="DUF6134"/>
    <property type="match status" value="1"/>
</dbReference>
<evidence type="ECO:0000313" key="3">
    <source>
        <dbReference type="Proteomes" id="UP001230156"/>
    </source>
</evidence>
<name>A0ABU0YP23_9PROT</name>
<feature type="signal peptide" evidence="1">
    <location>
        <begin position="1"/>
        <end position="23"/>
    </location>
</feature>
<keyword evidence="3" id="KW-1185">Reference proteome</keyword>
<gene>
    <name evidence="2" type="ORF">Q8A70_17415</name>
</gene>
<proteinExistence type="predicted"/>
<organism evidence="2 3">
    <name type="scientific">Dongia sedimenti</name>
    <dbReference type="NCBI Taxonomy" id="3064282"/>
    <lineage>
        <taxon>Bacteria</taxon>
        <taxon>Pseudomonadati</taxon>
        <taxon>Pseudomonadota</taxon>
        <taxon>Alphaproteobacteria</taxon>
        <taxon>Rhodospirillales</taxon>
        <taxon>Dongiaceae</taxon>
        <taxon>Dongia</taxon>
    </lineage>
</organism>
<evidence type="ECO:0000313" key="2">
    <source>
        <dbReference type="EMBL" id="MDQ7249471.1"/>
    </source>
</evidence>
<feature type="chain" id="PRO_5045960132" evidence="1">
    <location>
        <begin position="24"/>
        <end position="241"/>
    </location>
</feature>
<evidence type="ECO:0000256" key="1">
    <source>
        <dbReference type="SAM" id="SignalP"/>
    </source>
</evidence>
<keyword evidence="1" id="KW-0732">Signal</keyword>
<sequence length="241" mass="26031">MRKSLAILAACGLLLLTSAPGTAQDVPAQDIPTWPGRLGAYVFEVTRDGKPIGTQTVTLKQDGDVVTVTTESTIAVKMLGIVVYRMHQVLTDVYRGQRLVEVSAETKDPQGFRAGKITRDGDRWTGKLGQQRRDFACDCASSSTMPQLAILKGGEMIEASEVQRRSVSIADRGTETLDLPEGSVKARHFAVKGEIEREVWYDPAGNLVAAQQIGSDGSLIRQTLMSDPQATRATGQEASEP</sequence>
<dbReference type="Proteomes" id="UP001230156">
    <property type="component" value="Unassembled WGS sequence"/>
</dbReference>
<dbReference type="InterPro" id="IPR045767">
    <property type="entry name" value="DUF6134"/>
</dbReference>
<reference evidence="3" key="1">
    <citation type="submission" date="2023-08" db="EMBL/GenBank/DDBJ databases">
        <title>Rhodospirillaceae gen. nov., a novel taxon isolated from the Yangtze River Yuezi River estuary sludge.</title>
        <authorList>
            <person name="Ruan L."/>
        </authorList>
    </citation>
    <scope>NUCLEOTIDE SEQUENCE [LARGE SCALE GENOMIC DNA]</scope>
    <source>
        <strain evidence="3">R-7</strain>
    </source>
</reference>
<protein>
    <submittedName>
        <fullName evidence="2">DUF6134 family protein</fullName>
    </submittedName>
</protein>
<dbReference type="RefSeq" id="WP_379957479.1">
    <property type="nucleotide sequence ID" value="NZ_JAUYVI010000005.1"/>
</dbReference>
<accession>A0ABU0YP23</accession>